<feature type="compositionally biased region" description="Polar residues" evidence="8">
    <location>
        <begin position="706"/>
        <end position="723"/>
    </location>
</feature>
<feature type="region of interest" description="Disordered" evidence="8">
    <location>
        <begin position="112"/>
        <end position="135"/>
    </location>
</feature>
<evidence type="ECO:0000259" key="10">
    <source>
        <dbReference type="PROSITE" id="PS50157"/>
    </source>
</evidence>
<dbReference type="CDD" id="cd12148">
    <property type="entry name" value="fungal_TF_MHR"/>
    <property type="match status" value="1"/>
</dbReference>
<proteinExistence type="predicted"/>
<dbReference type="SUPFAM" id="SSF57701">
    <property type="entry name" value="Zn2/Cys6 DNA-binding domain"/>
    <property type="match status" value="1"/>
</dbReference>
<dbReference type="PROSITE" id="PS50048">
    <property type="entry name" value="ZN2_CY6_FUNGAL_2"/>
    <property type="match status" value="1"/>
</dbReference>
<keyword evidence="4 7" id="KW-0863">Zinc-finger</keyword>
<dbReference type="PROSITE" id="PS00028">
    <property type="entry name" value="ZINC_FINGER_C2H2_1"/>
    <property type="match status" value="1"/>
</dbReference>
<dbReference type="Pfam" id="PF00172">
    <property type="entry name" value="Zn_clus"/>
    <property type="match status" value="1"/>
</dbReference>
<dbReference type="GO" id="GO:0005634">
    <property type="term" value="C:nucleus"/>
    <property type="evidence" value="ECO:0007669"/>
    <property type="project" value="UniProtKB-SubCell"/>
</dbReference>
<evidence type="ECO:0000313" key="11">
    <source>
        <dbReference type="EMBL" id="PKS08387.1"/>
    </source>
</evidence>
<dbReference type="SUPFAM" id="SSF57667">
    <property type="entry name" value="beta-beta-alpha zinc fingers"/>
    <property type="match status" value="1"/>
</dbReference>
<dbReference type="PANTHER" id="PTHR40626">
    <property type="entry name" value="MIP31509P"/>
    <property type="match status" value="1"/>
</dbReference>
<comment type="caution">
    <text evidence="11">The sequence shown here is derived from an EMBL/GenBank/DDBJ whole genome shotgun (WGS) entry which is preliminary data.</text>
</comment>
<reference evidence="11 12" key="1">
    <citation type="journal article" date="2017" name="G3 (Bethesda)">
        <title>First Draft Genome Sequence of the Pathogenic Fungus Lomentospora prolificans (Formerly Scedosporium prolificans).</title>
        <authorList>
            <person name="Luo R."/>
            <person name="Zimin A."/>
            <person name="Workman R."/>
            <person name="Fan Y."/>
            <person name="Pertea G."/>
            <person name="Grossman N."/>
            <person name="Wear M.P."/>
            <person name="Jia B."/>
            <person name="Miller H."/>
            <person name="Casadevall A."/>
            <person name="Timp W."/>
            <person name="Zhang S.X."/>
            <person name="Salzberg S.L."/>
        </authorList>
    </citation>
    <scope>NUCLEOTIDE SEQUENCE [LARGE SCALE GENOMIC DNA]</scope>
    <source>
        <strain evidence="11 12">JHH-5317</strain>
    </source>
</reference>
<evidence type="ECO:0000256" key="8">
    <source>
        <dbReference type="SAM" id="MobiDB-lite"/>
    </source>
</evidence>
<dbReference type="GO" id="GO:0000981">
    <property type="term" value="F:DNA-binding transcription factor activity, RNA polymerase II-specific"/>
    <property type="evidence" value="ECO:0007669"/>
    <property type="project" value="InterPro"/>
</dbReference>
<dbReference type="GO" id="GO:0000785">
    <property type="term" value="C:chromatin"/>
    <property type="evidence" value="ECO:0007669"/>
    <property type="project" value="TreeGrafter"/>
</dbReference>
<feature type="domain" description="C2H2-type" evidence="10">
    <location>
        <begin position="8"/>
        <end position="35"/>
    </location>
</feature>
<evidence type="ECO:0000259" key="9">
    <source>
        <dbReference type="PROSITE" id="PS50048"/>
    </source>
</evidence>
<dbReference type="STRING" id="41688.A0A2N3N7L7"/>
<evidence type="ECO:0000256" key="2">
    <source>
        <dbReference type="ARBA" id="ARBA00022723"/>
    </source>
</evidence>
<dbReference type="EMBL" id="NLAX01000697">
    <property type="protein sequence ID" value="PKS08387.1"/>
    <property type="molecule type" value="Genomic_DNA"/>
</dbReference>
<evidence type="ECO:0008006" key="13">
    <source>
        <dbReference type="Google" id="ProtNLM"/>
    </source>
</evidence>
<dbReference type="Pfam" id="PF04082">
    <property type="entry name" value="Fungal_trans"/>
    <property type="match status" value="1"/>
</dbReference>
<protein>
    <recommendedName>
        <fullName evidence="13">C2H2-type domain-containing protein</fullName>
    </recommendedName>
</protein>
<accession>A0A2N3N7L7</accession>
<dbReference type="InterPro" id="IPR001138">
    <property type="entry name" value="Zn2Cys6_DnaBD"/>
</dbReference>
<keyword evidence="5" id="KW-0862">Zinc</keyword>
<dbReference type="FunFam" id="3.30.160.60:FF:000446">
    <property type="entry name" value="Zinc finger protein"/>
    <property type="match status" value="1"/>
</dbReference>
<feature type="domain" description="Zn(2)-C6 fungal-type" evidence="9">
    <location>
        <begin position="74"/>
        <end position="103"/>
    </location>
</feature>
<feature type="region of interest" description="Disordered" evidence="8">
    <location>
        <begin position="704"/>
        <end position="723"/>
    </location>
</feature>
<sequence length="757" mass="85988">MTETREYYLCPQCSKRYKRREHMQRHWASHNSARPHRCNQCGRAFQRLDVLKRHTRTCEARALGLIAPATRRRACDSCVRQKKACSAGQPCQNCQRLSIDCNYSFVANREGRRQSVSRESNSADSDSNEARTPSLADEMFSGVGEGATAEEINAIVLAADPFESTLWDSPEPTTAWMDYLNVMPGLPQLDPFPQRLRTPQSEHEGQMVPRRKEKSRYSFHFLDNFTKRTGLIDSFECCTPEFREQTLAYFLQQQAAINSMYRHAAPPSASHLVNLGNNLGMPLSSEASPLPGANVPMVQNPWLHDPLMIKIHQIIVHAKEVIMIKPRNSVVNVEWSPLLERKCLEFFSPDNVRKCLAFYWAVWHPNVNLIHKPTFDPAAANPPLLAAMTVLGASVSPCSTDQDDAKLWFNCVEEMVFTDDDLCSEPLYTLDTGVPIPATQKRKLQALQAAFIVCLFQNWEGTDASKRRIRRYRFGTVVSVARDIGLPMARHMDIRRPIGYEFQWKTFVVKEELIRIFLWIFLLDHAFVTFNNLPPRMVIKEMKIHLARPEACFQAETAEECLEELQKWTAQSAILPVLTLSEAVEMVCKGAMPEGMHETLAHLGALNLFAMISAVHSLVFQHQNSFSQDGHLAAIRHALNNWKPVWDIYMTTHATSPPHNMLAGVVLTPENAWRRIGFCRHAHDYWLLASVIIDKLTSPVCDMTVNPASSPESDTGQSPPRENTTILTQYDQTSMQQVNELIADFQKIQIFNKPDDA</sequence>
<evidence type="ECO:0000256" key="5">
    <source>
        <dbReference type="ARBA" id="ARBA00022833"/>
    </source>
</evidence>
<dbReference type="CDD" id="cd00067">
    <property type="entry name" value="GAL4"/>
    <property type="match status" value="1"/>
</dbReference>
<name>A0A2N3N7L7_9PEZI</name>
<dbReference type="InterPro" id="IPR007219">
    <property type="entry name" value="XnlR_reg_dom"/>
</dbReference>
<evidence type="ECO:0000256" key="6">
    <source>
        <dbReference type="ARBA" id="ARBA00023242"/>
    </source>
</evidence>
<evidence type="ECO:0000313" key="12">
    <source>
        <dbReference type="Proteomes" id="UP000233524"/>
    </source>
</evidence>
<keyword evidence="2" id="KW-0479">Metal-binding</keyword>
<keyword evidence="3" id="KW-0677">Repeat</keyword>
<evidence type="ECO:0000256" key="7">
    <source>
        <dbReference type="PROSITE-ProRule" id="PRU00042"/>
    </source>
</evidence>
<dbReference type="SMART" id="SM00066">
    <property type="entry name" value="GAL4"/>
    <property type="match status" value="1"/>
</dbReference>
<dbReference type="VEuPathDB" id="FungiDB:jhhlp_005331"/>
<dbReference type="OrthoDB" id="654211at2759"/>
<dbReference type="GO" id="GO:0008270">
    <property type="term" value="F:zinc ion binding"/>
    <property type="evidence" value="ECO:0007669"/>
    <property type="project" value="UniProtKB-KW"/>
</dbReference>
<dbReference type="InterPro" id="IPR036864">
    <property type="entry name" value="Zn2-C6_fun-type_DNA-bd_sf"/>
</dbReference>
<dbReference type="InterPro" id="IPR051059">
    <property type="entry name" value="VerF-like"/>
</dbReference>
<dbReference type="Proteomes" id="UP000233524">
    <property type="component" value="Unassembled WGS sequence"/>
</dbReference>
<keyword evidence="6" id="KW-0539">Nucleus</keyword>
<evidence type="ECO:0000256" key="4">
    <source>
        <dbReference type="ARBA" id="ARBA00022771"/>
    </source>
</evidence>
<evidence type="ECO:0000256" key="3">
    <source>
        <dbReference type="ARBA" id="ARBA00022737"/>
    </source>
</evidence>
<feature type="domain" description="C2H2-type" evidence="10">
    <location>
        <begin position="36"/>
        <end position="57"/>
    </location>
</feature>
<dbReference type="PANTHER" id="PTHR40626:SF3">
    <property type="entry name" value="TRANSCRIPTION FACTOR WITH C2H2 AND ZN(2)-CYS(6) DNA BINDING DOMAIN (EUROFUNG)-RELATED"/>
    <property type="match status" value="1"/>
</dbReference>
<dbReference type="Gene3D" id="4.10.240.10">
    <property type="entry name" value="Zn(2)-C6 fungal-type DNA-binding domain"/>
    <property type="match status" value="1"/>
</dbReference>
<keyword evidence="12" id="KW-1185">Reference proteome</keyword>
<evidence type="ECO:0000256" key="1">
    <source>
        <dbReference type="ARBA" id="ARBA00004123"/>
    </source>
</evidence>
<dbReference type="PROSITE" id="PS50157">
    <property type="entry name" value="ZINC_FINGER_C2H2_2"/>
    <property type="match status" value="2"/>
</dbReference>
<dbReference type="InterPro" id="IPR036236">
    <property type="entry name" value="Znf_C2H2_sf"/>
</dbReference>
<dbReference type="InParanoid" id="A0A2N3N7L7"/>
<organism evidence="11 12">
    <name type="scientific">Lomentospora prolificans</name>
    <dbReference type="NCBI Taxonomy" id="41688"/>
    <lineage>
        <taxon>Eukaryota</taxon>
        <taxon>Fungi</taxon>
        <taxon>Dikarya</taxon>
        <taxon>Ascomycota</taxon>
        <taxon>Pezizomycotina</taxon>
        <taxon>Sordariomycetes</taxon>
        <taxon>Hypocreomycetidae</taxon>
        <taxon>Microascales</taxon>
        <taxon>Microascaceae</taxon>
        <taxon>Lomentospora</taxon>
    </lineage>
</organism>
<dbReference type="SMART" id="SM00355">
    <property type="entry name" value="ZnF_C2H2"/>
    <property type="match status" value="2"/>
</dbReference>
<gene>
    <name evidence="11" type="ORF">jhhlp_005331</name>
</gene>
<comment type="subcellular location">
    <subcellularLocation>
        <location evidence="1">Nucleus</location>
    </subcellularLocation>
</comment>
<dbReference type="GO" id="GO:0006351">
    <property type="term" value="P:DNA-templated transcription"/>
    <property type="evidence" value="ECO:0007669"/>
    <property type="project" value="InterPro"/>
</dbReference>
<dbReference type="GO" id="GO:0000978">
    <property type="term" value="F:RNA polymerase II cis-regulatory region sequence-specific DNA binding"/>
    <property type="evidence" value="ECO:0007669"/>
    <property type="project" value="InterPro"/>
</dbReference>
<dbReference type="InterPro" id="IPR013087">
    <property type="entry name" value="Znf_C2H2_type"/>
</dbReference>
<dbReference type="Gene3D" id="3.30.160.60">
    <property type="entry name" value="Classic Zinc Finger"/>
    <property type="match status" value="1"/>
</dbReference>
<dbReference type="AlphaFoldDB" id="A0A2N3N7L7"/>